<evidence type="ECO:0000256" key="1">
    <source>
        <dbReference type="ARBA" id="ARBA00012513"/>
    </source>
</evidence>
<evidence type="ECO:0000256" key="2">
    <source>
        <dbReference type="ARBA" id="ARBA00022527"/>
    </source>
</evidence>
<keyword evidence="4 9" id="KW-0547">Nucleotide-binding</keyword>
<feature type="compositionally biased region" description="Polar residues" evidence="11">
    <location>
        <begin position="1"/>
        <end position="14"/>
    </location>
</feature>
<evidence type="ECO:0000256" key="8">
    <source>
        <dbReference type="ARBA" id="ARBA00048679"/>
    </source>
</evidence>
<dbReference type="InterPro" id="IPR008271">
    <property type="entry name" value="Ser/Thr_kinase_AS"/>
</dbReference>
<dbReference type="Gene3D" id="3.30.200.20">
    <property type="entry name" value="Phosphorylase Kinase, domain 1"/>
    <property type="match status" value="1"/>
</dbReference>
<comment type="catalytic activity">
    <reaction evidence="7">
        <text>L-threonyl-[protein] + ATP = O-phospho-L-threonyl-[protein] + ADP + H(+)</text>
        <dbReference type="Rhea" id="RHEA:46608"/>
        <dbReference type="Rhea" id="RHEA-COMP:11060"/>
        <dbReference type="Rhea" id="RHEA-COMP:11605"/>
        <dbReference type="ChEBI" id="CHEBI:15378"/>
        <dbReference type="ChEBI" id="CHEBI:30013"/>
        <dbReference type="ChEBI" id="CHEBI:30616"/>
        <dbReference type="ChEBI" id="CHEBI:61977"/>
        <dbReference type="ChEBI" id="CHEBI:456216"/>
        <dbReference type="EC" id="2.7.11.1"/>
    </reaction>
</comment>
<feature type="region of interest" description="Disordered" evidence="11">
    <location>
        <begin position="1"/>
        <end position="33"/>
    </location>
</feature>
<proteinExistence type="inferred from homology"/>
<dbReference type="SUPFAM" id="SSF56112">
    <property type="entry name" value="Protein kinase-like (PK-like)"/>
    <property type="match status" value="1"/>
</dbReference>
<evidence type="ECO:0000256" key="5">
    <source>
        <dbReference type="ARBA" id="ARBA00022777"/>
    </source>
</evidence>
<protein>
    <recommendedName>
        <fullName evidence="1">non-specific serine/threonine protein kinase</fullName>
        <ecNumber evidence="1">2.7.11.1</ecNumber>
    </recommendedName>
</protein>
<feature type="region of interest" description="Disordered" evidence="11">
    <location>
        <begin position="337"/>
        <end position="385"/>
    </location>
</feature>
<dbReference type="EC" id="2.7.11.1" evidence="1"/>
<dbReference type="PANTHER" id="PTHR47634:SF9">
    <property type="entry name" value="PROTEIN KINASE DOMAIN-CONTAINING PROTEIN-RELATED"/>
    <property type="match status" value="1"/>
</dbReference>
<evidence type="ECO:0000256" key="3">
    <source>
        <dbReference type="ARBA" id="ARBA00022679"/>
    </source>
</evidence>
<keyword evidence="6 9" id="KW-0067">ATP-binding</keyword>
<reference evidence="13" key="1">
    <citation type="submission" date="2022-10" db="EMBL/GenBank/DDBJ databases">
        <title>Adaptive evolution leads to modifications in subtelomeric GC content in a zoonotic Cryptosporidium species.</title>
        <authorList>
            <person name="Li J."/>
            <person name="Feng Y."/>
            <person name="Xiao L."/>
        </authorList>
    </citation>
    <scope>NUCLEOTIDE SEQUENCE</scope>
    <source>
        <strain evidence="13">25894</strain>
    </source>
</reference>
<keyword evidence="3" id="KW-0808">Transferase</keyword>
<dbReference type="Gene3D" id="1.10.510.10">
    <property type="entry name" value="Transferase(Phosphotransferase) domain 1"/>
    <property type="match status" value="1"/>
</dbReference>
<dbReference type="PROSITE" id="PS50011">
    <property type="entry name" value="PROTEIN_KINASE_DOM"/>
    <property type="match status" value="1"/>
</dbReference>
<dbReference type="PROSITE" id="PS00107">
    <property type="entry name" value="PROTEIN_KINASE_ATP"/>
    <property type="match status" value="1"/>
</dbReference>
<keyword evidence="2 10" id="KW-0723">Serine/threonine-protein kinase</keyword>
<dbReference type="SMART" id="SM00220">
    <property type="entry name" value="S_TKc"/>
    <property type="match status" value="1"/>
</dbReference>
<dbReference type="Proteomes" id="UP001071777">
    <property type="component" value="Unassembled WGS sequence"/>
</dbReference>
<dbReference type="InterPro" id="IPR051334">
    <property type="entry name" value="SRPK"/>
</dbReference>
<name>A0ABQ8P433_9CRYT</name>
<dbReference type="EMBL" id="JAPCXB010000147">
    <property type="protein sequence ID" value="KAJ1606349.1"/>
    <property type="molecule type" value="Genomic_DNA"/>
</dbReference>
<evidence type="ECO:0000256" key="4">
    <source>
        <dbReference type="ARBA" id="ARBA00022741"/>
    </source>
</evidence>
<feature type="compositionally biased region" description="Acidic residues" evidence="11">
    <location>
        <begin position="270"/>
        <end position="279"/>
    </location>
</feature>
<comment type="catalytic activity">
    <reaction evidence="8">
        <text>L-seryl-[protein] + ATP = O-phospho-L-seryl-[protein] + ADP + H(+)</text>
        <dbReference type="Rhea" id="RHEA:17989"/>
        <dbReference type="Rhea" id="RHEA-COMP:9863"/>
        <dbReference type="Rhea" id="RHEA-COMP:11604"/>
        <dbReference type="ChEBI" id="CHEBI:15378"/>
        <dbReference type="ChEBI" id="CHEBI:29999"/>
        <dbReference type="ChEBI" id="CHEBI:30616"/>
        <dbReference type="ChEBI" id="CHEBI:83421"/>
        <dbReference type="ChEBI" id="CHEBI:456216"/>
        <dbReference type="EC" id="2.7.11.1"/>
    </reaction>
</comment>
<comment type="similarity">
    <text evidence="10">Belongs to the protein kinase superfamily.</text>
</comment>
<organism evidence="13 14">
    <name type="scientific">Cryptosporidium canis</name>
    <dbReference type="NCBI Taxonomy" id="195482"/>
    <lineage>
        <taxon>Eukaryota</taxon>
        <taxon>Sar</taxon>
        <taxon>Alveolata</taxon>
        <taxon>Apicomplexa</taxon>
        <taxon>Conoidasida</taxon>
        <taxon>Coccidia</taxon>
        <taxon>Eucoccidiorida</taxon>
        <taxon>Eimeriorina</taxon>
        <taxon>Cryptosporidiidae</taxon>
        <taxon>Cryptosporidium</taxon>
    </lineage>
</organism>
<evidence type="ECO:0000259" key="12">
    <source>
        <dbReference type="PROSITE" id="PS50011"/>
    </source>
</evidence>
<sequence length="411" mass="43498">MENLGSASNPNKSVGAQLAQAEEEARHVEPDYDKPSIPADCWNESQEDYKVGGYHPVSVGEVYNGRYLIVSKLGWGHFSTVWLAVDTLSSPAAYFALKFQKGAREHSESCVENFTRPVSKDFNGVVSFVDYFEVSGPNGHHVCMVFEVLGPNILQLISLYEYKGVPIDVVRKIAAHSLIGLDYLHRICGVIHTDIKPENIVVSSSPIPMVGLSAGRGGGRGPALLELGRECQGGGRGVRPGRSGASLRRAGGLQGRGLRAVPGLERQGEAEAEEEDAEEEQAKAELSGGRAPHPREGRAGRGGPQGGRPSDSAFCEASPEAAAFGPDPLELLPDQVQLQEGGKQQHGPGQTGELQHALESGQPEPVSPDQAALPPPPVRGVPLPAVHCGGRAEVHASAPSHAVEQGLCGRV</sequence>
<dbReference type="InterPro" id="IPR000719">
    <property type="entry name" value="Prot_kinase_dom"/>
</dbReference>
<feature type="region of interest" description="Disordered" evidence="11">
    <location>
        <begin position="229"/>
        <end position="316"/>
    </location>
</feature>
<dbReference type="Pfam" id="PF00069">
    <property type="entry name" value="Pkinase"/>
    <property type="match status" value="1"/>
</dbReference>
<gene>
    <name evidence="13" type="ORF">OJ252_3202</name>
</gene>
<evidence type="ECO:0000313" key="13">
    <source>
        <dbReference type="EMBL" id="KAJ1606349.1"/>
    </source>
</evidence>
<evidence type="ECO:0000256" key="6">
    <source>
        <dbReference type="ARBA" id="ARBA00022840"/>
    </source>
</evidence>
<dbReference type="InterPro" id="IPR011009">
    <property type="entry name" value="Kinase-like_dom_sf"/>
</dbReference>
<feature type="domain" description="Protein kinase" evidence="12">
    <location>
        <begin position="67"/>
        <end position="411"/>
    </location>
</feature>
<dbReference type="PROSITE" id="PS00108">
    <property type="entry name" value="PROTEIN_KINASE_ST"/>
    <property type="match status" value="1"/>
</dbReference>
<feature type="compositionally biased region" description="Basic and acidic residues" evidence="11">
    <location>
        <begin position="23"/>
        <end position="33"/>
    </location>
</feature>
<evidence type="ECO:0000256" key="11">
    <source>
        <dbReference type="SAM" id="MobiDB-lite"/>
    </source>
</evidence>
<keyword evidence="14" id="KW-1185">Reference proteome</keyword>
<dbReference type="InterPro" id="IPR017441">
    <property type="entry name" value="Protein_kinase_ATP_BS"/>
</dbReference>
<evidence type="ECO:0000256" key="7">
    <source>
        <dbReference type="ARBA" id="ARBA00047899"/>
    </source>
</evidence>
<dbReference type="PANTHER" id="PTHR47634">
    <property type="entry name" value="PROTEIN KINASE DOMAIN-CONTAINING PROTEIN-RELATED"/>
    <property type="match status" value="1"/>
</dbReference>
<keyword evidence="5" id="KW-0418">Kinase</keyword>
<evidence type="ECO:0000313" key="14">
    <source>
        <dbReference type="Proteomes" id="UP001071777"/>
    </source>
</evidence>
<feature type="binding site" evidence="9">
    <location>
        <position position="98"/>
    </location>
    <ligand>
        <name>ATP</name>
        <dbReference type="ChEBI" id="CHEBI:30616"/>
    </ligand>
</feature>
<evidence type="ECO:0000256" key="10">
    <source>
        <dbReference type="RuleBase" id="RU000304"/>
    </source>
</evidence>
<accession>A0ABQ8P433</accession>
<feature type="compositionally biased region" description="Low complexity" evidence="11">
    <location>
        <begin position="240"/>
        <end position="260"/>
    </location>
</feature>
<comment type="caution">
    <text evidence="13">The sequence shown here is derived from an EMBL/GenBank/DDBJ whole genome shotgun (WGS) entry which is preliminary data.</text>
</comment>
<evidence type="ECO:0000256" key="9">
    <source>
        <dbReference type="PROSITE-ProRule" id="PRU10141"/>
    </source>
</evidence>